<protein>
    <submittedName>
        <fullName evidence="3">Putative membrane protein</fullName>
    </submittedName>
</protein>
<keyword evidence="1" id="KW-0472">Membrane</keyword>
<keyword evidence="4" id="KW-1185">Reference proteome</keyword>
<keyword evidence="1" id="KW-1133">Transmembrane helix</keyword>
<dbReference type="EMBL" id="QNSF01000030">
    <property type="protein sequence ID" value="RBP86198.1"/>
    <property type="molecule type" value="Genomic_DNA"/>
</dbReference>
<evidence type="ECO:0000259" key="2">
    <source>
        <dbReference type="Pfam" id="PF09851"/>
    </source>
</evidence>
<evidence type="ECO:0000256" key="1">
    <source>
        <dbReference type="SAM" id="Phobius"/>
    </source>
</evidence>
<feature type="domain" description="SHOCT" evidence="2">
    <location>
        <begin position="42"/>
        <end position="64"/>
    </location>
</feature>
<gene>
    <name evidence="3" type="ORF">DFO70_1304</name>
</gene>
<comment type="caution">
    <text evidence="3">The sequence shown here is derived from an EMBL/GenBank/DDBJ whole genome shotgun (WGS) entry which is preliminary data.</text>
</comment>
<name>A0A366JK40_CYTFI</name>
<dbReference type="Pfam" id="PF09851">
    <property type="entry name" value="SHOCT"/>
    <property type="match status" value="1"/>
</dbReference>
<accession>A0A366JK40</accession>
<evidence type="ECO:0000313" key="4">
    <source>
        <dbReference type="Proteomes" id="UP000252731"/>
    </source>
</evidence>
<dbReference type="Proteomes" id="UP000252731">
    <property type="component" value="Unassembled WGS sequence"/>
</dbReference>
<feature type="transmembrane region" description="Helical" evidence="1">
    <location>
        <begin position="6"/>
        <end position="29"/>
    </location>
</feature>
<organism evidence="3 4">
    <name type="scientific">Cytobacillus firmus</name>
    <name type="common">Bacillus firmus</name>
    <dbReference type="NCBI Taxonomy" id="1399"/>
    <lineage>
        <taxon>Bacteria</taxon>
        <taxon>Bacillati</taxon>
        <taxon>Bacillota</taxon>
        <taxon>Bacilli</taxon>
        <taxon>Bacillales</taxon>
        <taxon>Bacillaceae</taxon>
        <taxon>Cytobacillus</taxon>
    </lineage>
</organism>
<dbReference type="InterPro" id="IPR018649">
    <property type="entry name" value="SHOCT"/>
</dbReference>
<dbReference type="RefSeq" id="WP_243856057.1">
    <property type="nucleotide sequence ID" value="NZ_QNSF01000030.1"/>
</dbReference>
<reference evidence="3 4" key="1">
    <citation type="submission" date="2018-06" db="EMBL/GenBank/DDBJ databases">
        <title>Freshwater and sediment microbial communities from various areas in North America, analyzing microbe dynamics in response to fracking.</title>
        <authorList>
            <person name="Lamendella R."/>
        </authorList>
    </citation>
    <scope>NUCLEOTIDE SEQUENCE [LARGE SCALE GENOMIC DNA]</scope>
    <source>
        <strain evidence="3 4">14_TX</strain>
    </source>
</reference>
<keyword evidence="1" id="KW-0812">Transmembrane</keyword>
<evidence type="ECO:0000313" key="3">
    <source>
        <dbReference type="EMBL" id="RBP86198.1"/>
    </source>
</evidence>
<dbReference type="AlphaFoldDB" id="A0A366JK40"/>
<sequence length="66" mass="7858">MMGLGMMLSMLFWIIVIGFAIYGFIMLIAKPFENRNNKPESLLKERFARGEISEDEYKEKRRVLRE</sequence>
<proteinExistence type="predicted"/>